<keyword evidence="2 4" id="KW-0378">Hydrolase</keyword>
<dbReference type="PATRIC" id="fig|997355.3.peg.319"/>
<comment type="caution">
    <text evidence="4">The sequence shown here is derived from an EMBL/GenBank/DDBJ whole genome shotgun (WGS) entry which is preliminary data.</text>
</comment>
<dbReference type="Proteomes" id="UP000005332">
    <property type="component" value="Unassembled WGS sequence"/>
</dbReference>
<feature type="domain" description="Nudix hydrolase" evidence="3">
    <location>
        <begin position="83"/>
        <end position="215"/>
    </location>
</feature>
<dbReference type="InterPro" id="IPR015797">
    <property type="entry name" value="NUDIX_hydrolase-like_dom_sf"/>
</dbReference>
<dbReference type="CDD" id="cd18879">
    <property type="entry name" value="NUDIX_Hydrolase"/>
    <property type="match status" value="1"/>
</dbReference>
<reference evidence="4 5" key="1">
    <citation type="submission" date="2011-06" db="EMBL/GenBank/DDBJ databases">
        <authorList>
            <person name="Muzny D."/>
            <person name="Qin X."/>
            <person name="Deng J."/>
            <person name="Jiang H."/>
            <person name="Liu Y."/>
            <person name="Qu J."/>
            <person name="Song X.-Z."/>
            <person name="Zhang L."/>
            <person name="Thornton R."/>
            <person name="Coyle M."/>
            <person name="Francisco L."/>
            <person name="Jackson L."/>
            <person name="Javaid M."/>
            <person name="Korchina V."/>
            <person name="Kovar C."/>
            <person name="Mata R."/>
            <person name="Mathew T."/>
            <person name="Ngo R."/>
            <person name="Nguyen L."/>
            <person name="Nguyen N."/>
            <person name="Okwuonu G."/>
            <person name="Ongeri F."/>
            <person name="Pham C."/>
            <person name="Simmons D."/>
            <person name="Wilczek-Boney K."/>
            <person name="Hale W."/>
            <person name="Jakkamsetti A."/>
            <person name="Pham P."/>
            <person name="Ruth R."/>
            <person name="San Lucas F."/>
            <person name="Warren J."/>
            <person name="Zhang J."/>
            <person name="Zhao Z."/>
            <person name="Zhou C."/>
            <person name="Zhu D."/>
            <person name="Lee S."/>
            <person name="Bess C."/>
            <person name="Blankenburg K."/>
            <person name="Forbes L."/>
            <person name="Fu Q."/>
            <person name="Gubbala S."/>
            <person name="Hirani K."/>
            <person name="Jayaseelan J.C."/>
            <person name="Lara F."/>
            <person name="Munidasa M."/>
            <person name="Palculict T."/>
            <person name="Patil S."/>
            <person name="Pu L.-L."/>
            <person name="Saada N."/>
            <person name="Tang L."/>
            <person name="Weissenberger G."/>
            <person name="Zhu Y."/>
            <person name="Hemphill L."/>
            <person name="Shang Y."/>
            <person name="Youmans B."/>
            <person name="Ayvaz T."/>
            <person name="Ross M."/>
            <person name="Santibanez J."/>
            <person name="Aqrawi P."/>
            <person name="Gross S."/>
            <person name="Joshi V."/>
            <person name="Fowler G."/>
            <person name="Nazareth L."/>
            <person name="Reid J."/>
            <person name="Worley K."/>
            <person name="Petrosino J."/>
            <person name="Highlander S."/>
            <person name="Gibbs R."/>
        </authorList>
    </citation>
    <scope>NUCLEOTIDE SEQUENCE [LARGE SCALE GENOMIC DNA]</scope>
    <source>
        <strain evidence="4 5">ATCC 25577</strain>
    </source>
</reference>
<evidence type="ECO:0000256" key="1">
    <source>
        <dbReference type="ARBA" id="ARBA00001946"/>
    </source>
</evidence>
<evidence type="ECO:0000256" key="2">
    <source>
        <dbReference type="ARBA" id="ARBA00022801"/>
    </source>
</evidence>
<evidence type="ECO:0000259" key="3">
    <source>
        <dbReference type="PROSITE" id="PS51462"/>
    </source>
</evidence>
<sequence>MVTVHVFWFRKCRIDVAWYTRKIRWQLPGVVAAPARITGIAIANAPRGRRGSATTAHSAASLTVMATPQFIVDLRRHIGHDPLWLSGSSAVVLRQGPRGPQVLLVKRADTGAWTPVCGIIEPGERPDEAILREIREETGVTAEIVRLVRVNVAAPITYPNGDRCQFLDHDFLCRWISGQPRVGDDESSQTGFFDVDDLPEMAPRHRRRIETALHSSDHVIFSSDGDDDGALREETP</sequence>
<dbReference type="Pfam" id="PF00293">
    <property type="entry name" value="NUDIX"/>
    <property type="match status" value="1"/>
</dbReference>
<dbReference type="HOGENOM" id="CLU_037162_7_3_11"/>
<dbReference type="PROSITE" id="PS51462">
    <property type="entry name" value="NUDIX"/>
    <property type="match status" value="1"/>
</dbReference>
<name>G4CUW7_9ACTN</name>
<evidence type="ECO:0000313" key="4">
    <source>
        <dbReference type="EMBL" id="EGY78755.1"/>
    </source>
</evidence>
<protein>
    <submittedName>
        <fullName evidence="4">NUDIX family hydrolase</fullName>
    </submittedName>
</protein>
<dbReference type="SUPFAM" id="SSF55811">
    <property type="entry name" value="Nudix"/>
    <property type="match status" value="1"/>
</dbReference>
<dbReference type="GO" id="GO:0016787">
    <property type="term" value="F:hydrolase activity"/>
    <property type="evidence" value="ECO:0007669"/>
    <property type="project" value="UniProtKB-KW"/>
</dbReference>
<dbReference type="InterPro" id="IPR000086">
    <property type="entry name" value="NUDIX_hydrolase_dom"/>
</dbReference>
<dbReference type="EMBL" id="AGBA01000005">
    <property type="protein sequence ID" value="EGY78755.1"/>
    <property type="molecule type" value="Genomic_DNA"/>
</dbReference>
<dbReference type="PROSITE" id="PS00893">
    <property type="entry name" value="NUDIX_BOX"/>
    <property type="match status" value="1"/>
</dbReference>
<keyword evidence="5" id="KW-1185">Reference proteome</keyword>
<evidence type="ECO:0000313" key="5">
    <source>
        <dbReference type="Proteomes" id="UP000005332"/>
    </source>
</evidence>
<dbReference type="PANTHER" id="PTHR43046:SF16">
    <property type="entry name" value="ADP-RIBOSE PYROPHOSPHATASE YJHB-RELATED"/>
    <property type="match status" value="1"/>
</dbReference>
<dbReference type="InterPro" id="IPR020084">
    <property type="entry name" value="NUDIX_hydrolase_CS"/>
</dbReference>
<organism evidence="4 5">
    <name type="scientific">Cutibacterium avidum ATCC 25577</name>
    <dbReference type="NCBI Taxonomy" id="997355"/>
    <lineage>
        <taxon>Bacteria</taxon>
        <taxon>Bacillati</taxon>
        <taxon>Actinomycetota</taxon>
        <taxon>Actinomycetes</taxon>
        <taxon>Propionibacteriales</taxon>
        <taxon>Propionibacteriaceae</taxon>
        <taxon>Cutibacterium</taxon>
    </lineage>
</organism>
<gene>
    <name evidence="4" type="ORF">HMPREF9153_0324</name>
</gene>
<dbReference type="Gene3D" id="3.90.79.10">
    <property type="entry name" value="Nucleoside Triphosphate Pyrophosphohydrolase"/>
    <property type="match status" value="1"/>
</dbReference>
<dbReference type="AlphaFoldDB" id="G4CUW7"/>
<proteinExistence type="predicted"/>
<accession>G4CUW7</accession>
<dbReference type="PANTHER" id="PTHR43046">
    <property type="entry name" value="GDP-MANNOSE MANNOSYL HYDROLASE"/>
    <property type="match status" value="1"/>
</dbReference>
<comment type="cofactor">
    <cofactor evidence="1">
        <name>Mg(2+)</name>
        <dbReference type="ChEBI" id="CHEBI:18420"/>
    </cofactor>
</comment>